<dbReference type="InterPro" id="IPR037128">
    <property type="entry name" value="Quinolinate_PRibosylTase_N_sf"/>
</dbReference>
<evidence type="ECO:0000256" key="7">
    <source>
        <dbReference type="ARBA" id="ARBA00022642"/>
    </source>
</evidence>
<keyword evidence="16" id="KW-1185">Reference proteome</keyword>
<dbReference type="EMBL" id="GL871567">
    <property type="protein sequence ID" value="EGC28675.1"/>
    <property type="molecule type" value="Genomic_DNA"/>
</dbReference>
<dbReference type="InterPro" id="IPR013785">
    <property type="entry name" value="Aldolase_TIM"/>
</dbReference>
<evidence type="ECO:0000256" key="1">
    <source>
        <dbReference type="ARBA" id="ARBA00003237"/>
    </source>
</evidence>
<keyword evidence="9 12" id="KW-0808">Transferase</keyword>
<dbReference type="PANTHER" id="PTHR32179">
    <property type="entry name" value="NICOTINATE-NUCLEOTIDE PYROPHOSPHORYLASE [CARBOXYLATING]"/>
    <property type="match status" value="1"/>
</dbReference>
<reference evidence="16" key="1">
    <citation type="journal article" date="2011" name="Genome Biol.">
        <title>Comparative genomics of the social amoebae Dictyostelium discoideum and Dictyostelium purpureum.</title>
        <authorList>
            <consortium name="US DOE Joint Genome Institute (JGI-PGF)"/>
            <person name="Sucgang R."/>
            <person name="Kuo A."/>
            <person name="Tian X."/>
            <person name="Salerno W."/>
            <person name="Parikh A."/>
            <person name="Feasley C.L."/>
            <person name="Dalin E."/>
            <person name="Tu H."/>
            <person name="Huang E."/>
            <person name="Barry K."/>
            <person name="Lindquist E."/>
            <person name="Shapiro H."/>
            <person name="Bruce D."/>
            <person name="Schmutz J."/>
            <person name="Salamov A."/>
            <person name="Fey P."/>
            <person name="Gaudet P."/>
            <person name="Anjard C."/>
            <person name="Babu M.M."/>
            <person name="Basu S."/>
            <person name="Bushmanova Y."/>
            <person name="van der Wel H."/>
            <person name="Katoh-Kurasawa M."/>
            <person name="Dinh C."/>
            <person name="Coutinho P.M."/>
            <person name="Saito T."/>
            <person name="Elias M."/>
            <person name="Schaap P."/>
            <person name="Kay R.R."/>
            <person name="Henrissat B."/>
            <person name="Eichinger L."/>
            <person name="Rivero F."/>
            <person name="Putnam N.H."/>
            <person name="West C.M."/>
            <person name="Loomis W.F."/>
            <person name="Chisholm R.L."/>
            <person name="Shaulsky G."/>
            <person name="Strassmann J.E."/>
            <person name="Queller D.C."/>
            <person name="Kuspa A."/>
            <person name="Grigoriev I.V."/>
        </authorList>
    </citation>
    <scope>NUCLEOTIDE SEQUENCE [LARGE SCALE GENOMIC DNA]</scope>
    <source>
        <strain evidence="16">QSDP1</strain>
    </source>
</reference>
<dbReference type="Pfam" id="PF01729">
    <property type="entry name" value="QRPTase_C"/>
    <property type="match status" value="1"/>
</dbReference>
<dbReference type="VEuPathDB" id="AmoebaDB:DICPUDRAFT_59260"/>
<dbReference type="STRING" id="5786.F1A556"/>
<evidence type="ECO:0000256" key="4">
    <source>
        <dbReference type="ARBA" id="ARBA00011218"/>
    </source>
</evidence>
<dbReference type="InterPro" id="IPR036068">
    <property type="entry name" value="Nicotinate_pribotase-like_C"/>
</dbReference>
<sequence length="291" mass="32102">MELSLLIPNNKIEKLIKEWLEEDIPSFDYGGVIVGSDIKTAHLLGKQTGVFSGKVFFDEIFRQLGCSVKWFIKDGEPFTMADGKPQLLAIVEGPCRNILIGERLSLNILSRSCAVTTQASAIKKLVDNVDWKGKVAGTRKTTPGFRLVEKLALLVAGLDTHRMDLSSMIMLKDNHIWACGNITQAVKNAHSVGGFSLKIEVECRNQDEAIEAIEAGADIVMLDNFNPQNLNTVSTYLKQHYPHIKIEASGGITVQTIQQYAISTIDIISMGNLTQGVPHIDISLKIQKNKQ</sequence>
<accession>F1A556</accession>
<dbReference type="GO" id="GO:0034213">
    <property type="term" value="P:quinolinate catabolic process"/>
    <property type="evidence" value="ECO:0000318"/>
    <property type="project" value="GO_Central"/>
</dbReference>
<evidence type="ECO:0000259" key="14">
    <source>
        <dbReference type="Pfam" id="PF02749"/>
    </source>
</evidence>
<comment type="similarity">
    <text evidence="3 12">Belongs to the NadC/ModD family.</text>
</comment>
<name>F1A556_DICPU</name>
<comment type="function">
    <text evidence="1 12">Involved in the catabolism of quinolinic acid (QA).</text>
</comment>
<evidence type="ECO:0000256" key="5">
    <source>
        <dbReference type="ARBA" id="ARBA00011944"/>
    </source>
</evidence>
<dbReference type="InParanoid" id="F1A556"/>
<proteinExistence type="inferred from homology"/>
<evidence type="ECO:0000256" key="9">
    <source>
        <dbReference type="ARBA" id="ARBA00022679"/>
    </source>
</evidence>
<dbReference type="SUPFAM" id="SSF51690">
    <property type="entry name" value="Nicotinate/Quinolinate PRTase C-terminal domain-like"/>
    <property type="match status" value="1"/>
</dbReference>
<dbReference type="FunCoup" id="F1A556">
    <property type="interactions" value="238"/>
</dbReference>
<dbReference type="Proteomes" id="UP000001064">
    <property type="component" value="Unassembled WGS sequence"/>
</dbReference>
<dbReference type="GeneID" id="10510448"/>
<evidence type="ECO:0000256" key="12">
    <source>
        <dbReference type="PIRNR" id="PIRNR006250"/>
    </source>
</evidence>
<evidence type="ECO:0000256" key="6">
    <source>
        <dbReference type="ARBA" id="ARBA00020990"/>
    </source>
</evidence>
<dbReference type="GO" id="GO:0004514">
    <property type="term" value="F:nicotinate-nucleotide diphosphorylase (carboxylating) activity"/>
    <property type="evidence" value="ECO:0000318"/>
    <property type="project" value="GO_Central"/>
</dbReference>
<dbReference type="UniPathway" id="UPA00253">
    <property type="reaction ID" value="UER00331"/>
</dbReference>
<dbReference type="RefSeq" id="XP_003294799.1">
    <property type="nucleotide sequence ID" value="XM_003294751.1"/>
</dbReference>
<dbReference type="Gene3D" id="3.90.1170.20">
    <property type="entry name" value="Quinolinate phosphoribosyl transferase, N-terminal domain"/>
    <property type="match status" value="1"/>
</dbReference>
<dbReference type="InterPro" id="IPR027277">
    <property type="entry name" value="NadC/ModD"/>
</dbReference>
<keyword evidence="8 12" id="KW-0328">Glycosyltransferase</keyword>
<evidence type="ECO:0000256" key="3">
    <source>
        <dbReference type="ARBA" id="ARBA00009400"/>
    </source>
</evidence>
<dbReference type="eggNOG" id="KOG3008">
    <property type="taxonomic scope" value="Eukaryota"/>
</dbReference>
<dbReference type="Gene3D" id="3.20.20.70">
    <property type="entry name" value="Aldolase class I"/>
    <property type="match status" value="1"/>
</dbReference>
<evidence type="ECO:0000256" key="2">
    <source>
        <dbReference type="ARBA" id="ARBA00004893"/>
    </source>
</evidence>
<dbReference type="FunFam" id="3.20.20.70:FF:000090">
    <property type="entry name" value="Nicotinate-nucleotide pyrophosphorylase [carboxylating]"/>
    <property type="match status" value="1"/>
</dbReference>
<evidence type="ECO:0000313" key="15">
    <source>
        <dbReference type="EMBL" id="EGC28675.1"/>
    </source>
</evidence>
<evidence type="ECO:0000256" key="10">
    <source>
        <dbReference type="ARBA" id="ARBA00033102"/>
    </source>
</evidence>
<comment type="subunit">
    <text evidence="4 12">Hexamer formed by 3 homodimers.</text>
</comment>
<dbReference type="OrthoDB" id="10067394at2759"/>
<dbReference type="InterPro" id="IPR004393">
    <property type="entry name" value="NadC"/>
</dbReference>
<comment type="catalytic activity">
    <reaction evidence="11 12">
        <text>nicotinate beta-D-ribonucleotide + CO2 + diphosphate = quinolinate + 5-phospho-alpha-D-ribose 1-diphosphate + 2 H(+)</text>
        <dbReference type="Rhea" id="RHEA:12733"/>
        <dbReference type="ChEBI" id="CHEBI:15378"/>
        <dbReference type="ChEBI" id="CHEBI:16526"/>
        <dbReference type="ChEBI" id="CHEBI:29959"/>
        <dbReference type="ChEBI" id="CHEBI:33019"/>
        <dbReference type="ChEBI" id="CHEBI:57502"/>
        <dbReference type="ChEBI" id="CHEBI:58017"/>
        <dbReference type="EC" id="2.4.2.19"/>
    </reaction>
</comment>
<dbReference type="EC" id="2.4.2.19" evidence="5 12"/>
<dbReference type="KEGG" id="dpp:DICPUDRAFT_59260"/>
<feature type="domain" description="Quinolinate phosphoribosyl transferase N-terminal" evidence="14">
    <location>
        <begin position="40"/>
        <end position="113"/>
    </location>
</feature>
<dbReference type="SUPFAM" id="SSF54675">
    <property type="entry name" value="Nicotinate/Quinolinate PRTase N-terminal domain-like"/>
    <property type="match status" value="1"/>
</dbReference>
<organism evidence="15 16">
    <name type="scientific">Dictyostelium purpureum</name>
    <name type="common">Slime mold</name>
    <dbReference type="NCBI Taxonomy" id="5786"/>
    <lineage>
        <taxon>Eukaryota</taxon>
        <taxon>Amoebozoa</taxon>
        <taxon>Evosea</taxon>
        <taxon>Eumycetozoa</taxon>
        <taxon>Dictyostelia</taxon>
        <taxon>Dictyosteliales</taxon>
        <taxon>Dictyosteliaceae</taxon>
        <taxon>Dictyostelium</taxon>
    </lineage>
</organism>
<keyword evidence="7 12" id="KW-0662">Pyridine nucleotide biosynthesis</keyword>
<dbReference type="GO" id="GO:0009435">
    <property type="term" value="P:NAD+ biosynthetic process"/>
    <property type="evidence" value="ECO:0000318"/>
    <property type="project" value="GO_Central"/>
</dbReference>
<dbReference type="GO" id="GO:0005737">
    <property type="term" value="C:cytoplasm"/>
    <property type="evidence" value="ECO:0000318"/>
    <property type="project" value="GO_Central"/>
</dbReference>
<evidence type="ECO:0000256" key="11">
    <source>
        <dbReference type="ARBA" id="ARBA00047445"/>
    </source>
</evidence>
<gene>
    <name evidence="15" type="ORF">DICPUDRAFT_59260</name>
</gene>
<dbReference type="InterPro" id="IPR002638">
    <property type="entry name" value="Quinolinate_PRibosylTrfase_C"/>
</dbReference>
<dbReference type="InterPro" id="IPR022412">
    <property type="entry name" value="Quinolinate_PRibosylTrfase_N"/>
</dbReference>
<dbReference type="OMA" id="DIVMCDN"/>
<dbReference type="CDD" id="cd01572">
    <property type="entry name" value="QPRTase"/>
    <property type="match status" value="1"/>
</dbReference>
<dbReference type="NCBIfam" id="TIGR00078">
    <property type="entry name" value="nadC"/>
    <property type="match status" value="1"/>
</dbReference>
<dbReference type="Pfam" id="PF02749">
    <property type="entry name" value="QRPTase_N"/>
    <property type="match status" value="1"/>
</dbReference>
<protein>
    <recommendedName>
        <fullName evidence="6 12">Nicotinate-nucleotide pyrophosphorylase [carboxylating]</fullName>
        <ecNumber evidence="5 12">2.4.2.19</ecNumber>
    </recommendedName>
    <alternativeName>
        <fullName evidence="10 12">Quinolinate phosphoribosyltransferase [decarboxylating]</fullName>
    </alternativeName>
</protein>
<dbReference type="AlphaFoldDB" id="F1A556"/>
<evidence type="ECO:0000259" key="13">
    <source>
        <dbReference type="Pfam" id="PF01729"/>
    </source>
</evidence>
<feature type="domain" description="Quinolinate phosphoribosyl transferase C-terminal" evidence="13">
    <location>
        <begin position="116"/>
        <end position="285"/>
    </location>
</feature>
<evidence type="ECO:0000256" key="8">
    <source>
        <dbReference type="ARBA" id="ARBA00022676"/>
    </source>
</evidence>
<evidence type="ECO:0000313" key="16">
    <source>
        <dbReference type="Proteomes" id="UP000001064"/>
    </source>
</evidence>
<comment type="pathway">
    <text evidence="2 12">Cofactor biosynthesis; NAD(+) biosynthesis; nicotinate D-ribonucleotide from quinolinate: step 1/1.</text>
</comment>
<dbReference type="PIRSF" id="PIRSF006250">
    <property type="entry name" value="NadC_ModD"/>
    <property type="match status" value="1"/>
</dbReference>
<dbReference type="PANTHER" id="PTHR32179:SF3">
    <property type="entry name" value="NICOTINATE-NUCLEOTIDE PYROPHOSPHORYLASE [CARBOXYLATING]"/>
    <property type="match status" value="1"/>
</dbReference>